<dbReference type="GO" id="GO:0005524">
    <property type="term" value="F:ATP binding"/>
    <property type="evidence" value="ECO:0007669"/>
    <property type="project" value="UniProtKB-KW"/>
</dbReference>
<dbReference type="InterPro" id="IPR029439">
    <property type="entry name" value="Wzt_C"/>
</dbReference>
<keyword evidence="4 6" id="KW-0067">ATP-binding</keyword>
<dbReference type="RefSeq" id="WP_413257993.1">
    <property type="nucleotide sequence ID" value="NZ_JBHFNS010000058.1"/>
</dbReference>
<comment type="caution">
    <text evidence="6">The sequence shown here is derived from an EMBL/GenBank/DDBJ whole genome shotgun (WGS) entry which is preliminary data.</text>
</comment>
<feature type="domain" description="ABC transporter" evidence="5">
    <location>
        <begin position="39"/>
        <end position="266"/>
    </location>
</feature>
<gene>
    <name evidence="6" type="ORF">ACE1B6_14705</name>
</gene>
<dbReference type="InterPro" id="IPR003439">
    <property type="entry name" value="ABC_transporter-like_ATP-bd"/>
</dbReference>
<evidence type="ECO:0000256" key="2">
    <source>
        <dbReference type="ARBA" id="ARBA00022448"/>
    </source>
</evidence>
<evidence type="ECO:0000256" key="1">
    <source>
        <dbReference type="ARBA" id="ARBA00005417"/>
    </source>
</evidence>
<protein>
    <submittedName>
        <fullName evidence="6">ABC transporter ATP-binding protein</fullName>
    </submittedName>
</protein>
<reference evidence="6 7" key="1">
    <citation type="submission" date="2024-09" db="EMBL/GenBank/DDBJ databases">
        <title>Floridaenema gen nov. (Aerosakkonemataceae, Aerosakkonematales ord. nov., Cyanobacteria) from benthic tropical and subtropical fresh waters, with the description of four new species.</title>
        <authorList>
            <person name="Moretto J.A."/>
            <person name="Berthold D.E."/>
            <person name="Lefler F.W."/>
            <person name="Huang I.-S."/>
            <person name="Laughinghouse H. IV."/>
        </authorList>
    </citation>
    <scope>NUCLEOTIDE SEQUENCE [LARGE SCALE GENOMIC DNA]</scope>
    <source>
        <strain evidence="6 7">BLCC-F154</strain>
    </source>
</reference>
<dbReference type="CDD" id="cd10147">
    <property type="entry name" value="Wzt_C-like"/>
    <property type="match status" value="1"/>
</dbReference>
<dbReference type="InterPro" id="IPR015860">
    <property type="entry name" value="ABC_transpr_TagH-like"/>
</dbReference>
<dbReference type="SMART" id="SM00382">
    <property type="entry name" value="AAA"/>
    <property type="match status" value="1"/>
</dbReference>
<dbReference type="CDD" id="cd03220">
    <property type="entry name" value="ABC_KpsT_Wzt"/>
    <property type="match status" value="1"/>
</dbReference>
<dbReference type="Gene3D" id="2.70.50.60">
    <property type="entry name" value="abc- transporter (atp binding component) like domain"/>
    <property type="match status" value="1"/>
</dbReference>
<dbReference type="InterPro" id="IPR003593">
    <property type="entry name" value="AAA+_ATPase"/>
</dbReference>
<dbReference type="PANTHER" id="PTHR46743:SF2">
    <property type="entry name" value="TEICHOIC ACIDS EXPORT ATP-BINDING PROTEIN TAGH"/>
    <property type="match status" value="1"/>
</dbReference>
<keyword evidence="3" id="KW-0547">Nucleotide-binding</keyword>
<name>A0ABV4YCU5_9CYAN</name>
<keyword evidence="7" id="KW-1185">Reference proteome</keyword>
<dbReference type="PROSITE" id="PS50893">
    <property type="entry name" value="ABC_TRANSPORTER_2"/>
    <property type="match status" value="1"/>
</dbReference>
<sequence>MSDPVIRVENLGKKYIIGHQKQQNYKTLRDAIAEKAISLKKQLLKPLGNNIDDRNRKEFWALTNVSFEIKQGEVVGIIGRNGAGKSTLLKILSRITEPTKGRIYIKGKVSSLLEVGTGFHPELTGIENIYLNGAILGMSKAEIKRKFDEIVAFAEVEKFLYTPVKYYSSGMYVRLAFAVAAHLQPEILLVDEVLAVGDIEFQKKCIGKMEKVAEEGRTVLVVSHSMSTVKALCSKAVLLEQGQVKAIGLVDCVIREYLNFNQADTAEKIVKDEDHLTGISKLRVQKIRLINSVSNLFRVYWQQPISISLDIEVFEQIEEVAFGAGIRTIDGTHVYTVHHDDNGTHQLWKFEPGEYSIEFTLENSLRPGLYKLHIGADQGHTSSKNICWLDIINVEILDHSENGEVPLQNNSGIVIGNSTWKAPKIFTG</sequence>
<dbReference type="SUPFAM" id="SSF52540">
    <property type="entry name" value="P-loop containing nucleoside triphosphate hydrolases"/>
    <property type="match status" value="1"/>
</dbReference>
<evidence type="ECO:0000313" key="6">
    <source>
        <dbReference type="EMBL" id="MFB2936498.1"/>
    </source>
</evidence>
<accession>A0ABV4YCU5</accession>
<evidence type="ECO:0000259" key="5">
    <source>
        <dbReference type="PROSITE" id="PS50893"/>
    </source>
</evidence>
<proteinExistence type="inferred from homology"/>
<keyword evidence="2" id="KW-0813">Transport</keyword>
<dbReference type="Pfam" id="PF14524">
    <property type="entry name" value="Wzt_C"/>
    <property type="match status" value="1"/>
</dbReference>
<evidence type="ECO:0000313" key="7">
    <source>
        <dbReference type="Proteomes" id="UP001576776"/>
    </source>
</evidence>
<dbReference type="Gene3D" id="3.40.50.300">
    <property type="entry name" value="P-loop containing nucleotide triphosphate hydrolases"/>
    <property type="match status" value="1"/>
</dbReference>
<dbReference type="PANTHER" id="PTHR46743">
    <property type="entry name" value="TEICHOIC ACIDS EXPORT ATP-BINDING PROTEIN TAGH"/>
    <property type="match status" value="1"/>
</dbReference>
<organism evidence="6 7">
    <name type="scientific">Floridaenema fluviatile BLCC-F154</name>
    <dbReference type="NCBI Taxonomy" id="3153640"/>
    <lineage>
        <taxon>Bacteria</taxon>
        <taxon>Bacillati</taxon>
        <taxon>Cyanobacteriota</taxon>
        <taxon>Cyanophyceae</taxon>
        <taxon>Oscillatoriophycideae</taxon>
        <taxon>Aerosakkonematales</taxon>
        <taxon>Aerosakkonemataceae</taxon>
        <taxon>Floridanema</taxon>
        <taxon>Floridanema fluviatile</taxon>
    </lineage>
</organism>
<dbReference type="Pfam" id="PF00005">
    <property type="entry name" value="ABC_tran"/>
    <property type="match status" value="1"/>
</dbReference>
<comment type="similarity">
    <text evidence="1">Belongs to the ABC transporter superfamily.</text>
</comment>
<dbReference type="Proteomes" id="UP001576776">
    <property type="component" value="Unassembled WGS sequence"/>
</dbReference>
<evidence type="ECO:0000256" key="4">
    <source>
        <dbReference type="ARBA" id="ARBA00022840"/>
    </source>
</evidence>
<dbReference type="EMBL" id="JBHFNS010000058">
    <property type="protein sequence ID" value="MFB2936498.1"/>
    <property type="molecule type" value="Genomic_DNA"/>
</dbReference>
<dbReference type="InterPro" id="IPR050683">
    <property type="entry name" value="Bact_Polysacc_Export_ATP-bd"/>
</dbReference>
<evidence type="ECO:0000256" key="3">
    <source>
        <dbReference type="ARBA" id="ARBA00022741"/>
    </source>
</evidence>
<dbReference type="InterPro" id="IPR027417">
    <property type="entry name" value="P-loop_NTPase"/>
</dbReference>